<dbReference type="PROSITE" id="PS50011">
    <property type="entry name" value="PROTEIN_KINASE_DOM"/>
    <property type="match status" value="1"/>
</dbReference>
<name>A0A2Z7DH92_9LAMI</name>
<keyword evidence="1" id="KW-0723">Serine/threonine-protein kinase</keyword>
<dbReference type="FunFam" id="3.40.50.620:FF:000211">
    <property type="entry name" value="Dual-specific kinase DSK1-like"/>
    <property type="match status" value="1"/>
</dbReference>
<evidence type="ECO:0000313" key="7">
    <source>
        <dbReference type="Proteomes" id="UP000250235"/>
    </source>
</evidence>
<evidence type="ECO:0000256" key="1">
    <source>
        <dbReference type="ARBA" id="ARBA00022527"/>
    </source>
</evidence>
<evidence type="ECO:0000256" key="4">
    <source>
        <dbReference type="SAM" id="MobiDB-lite"/>
    </source>
</evidence>
<dbReference type="FunFam" id="1.10.510.10:FF:000298">
    <property type="entry name" value="Adenine nucleotide alpha hydrolase-like domain kinase"/>
    <property type="match status" value="1"/>
</dbReference>
<dbReference type="CDD" id="cd14066">
    <property type="entry name" value="STKc_IRAK"/>
    <property type="match status" value="1"/>
</dbReference>
<gene>
    <name evidence="6" type="ORF">F511_18630</name>
</gene>
<evidence type="ECO:0000256" key="2">
    <source>
        <dbReference type="ARBA" id="ARBA00022741"/>
    </source>
</evidence>
<reference evidence="6 7" key="1">
    <citation type="journal article" date="2015" name="Proc. Natl. Acad. Sci. U.S.A.">
        <title>The resurrection genome of Boea hygrometrica: A blueprint for survival of dehydration.</title>
        <authorList>
            <person name="Xiao L."/>
            <person name="Yang G."/>
            <person name="Zhang L."/>
            <person name="Yang X."/>
            <person name="Zhao S."/>
            <person name="Ji Z."/>
            <person name="Zhou Q."/>
            <person name="Hu M."/>
            <person name="Wang Y."/>
            <person name="Chen M."/>
            <person name="Xu Y."/>
            <person name="Jin H."/>
            <person name="Xiao X."/>
            <person name="Hu G."/>
            <person name="Bao F."/>
            <person name="Hu Y."/>
            <person name="Wan P."/>
            <person name="Li L."/>
            <person name="Deng X."/>
            <person name="Kuang T."/>
            <person name="Xiang C."/>
            <person name="Zhu J.K."/>
            <person name="Oliver M.J."/>
            <person name="He Y."/>
        </authorList>
    </citation>
    <scope>NUCLEOTIDE SEQUENCE [LARGE SCALE GENOMIC DNA]</scope>
    <source>
        <strain evidence="7">cv. XS01</strain>
    </source>
</reference>
<organism evidence="6 7">
    <name type="scientific">Dorcoceras hygrometricum</name>
    <dbReference type="NCBI Taxonomy" id="472368"/>
    <lineage>
        <taxon>Eukaryota</taxon>
        <taxon>Viridiplantae</taxon>
        <taxon>Streptophyta</taxon>
        <taxon>Embryophyta</taxon>
        <taxon>Tracheophyta</taxon>
        <taxon>Spermatophyta</taxon>
        <taxon>Magnoliopsida</taxon>
        <taxon>eudicotyledons</taxon>
        <taxon>Gunneridae</taxon>
        <taxon>Pentapetalae</taxon>
        <taxon>asterids</taxon>
        <taxon>lamiids</taxon>
        <taxon>Lamiales</taxon>
        <taxon>Gesneriaceae</taxon>
        <taxon>Didymocarpoideae</taxon>
        <taxon>Trichosporeae</taxon>
        <taxon>Loxocarpinae</taxon>
        <taxon>Dorcoceras</taxon>
    </lineage>
</organism>
<dbReference type="InterPro" id="IPR020635">
    <property type="entry name" value="Tyr_kinase_cat_dom"/>
</dbReference>
<evidence type="ECO:0000256" key="3">
    <source>
        <dbReference type="ARBA" id="ARBA00022840"/>
    </source>
</evidence>
<dbReference type="GO" id="GO:0004674">
    <property type="term" value="F:protein serine/threonine kinase activity"/>
    <property type="evidence" value="ECO:0007669"/>
    <property type="project" value="UniProtKB-KW"/>
</dbReference>
<evidence type="ECO:0000313" key="6">
    <source>
        <dbReference type="EMBL" id="KZV58793.1"/>
    </source>
</evidence>
<keyword evidence="6" id="KW-0418">Kinase</keyword>
<evidence type="ECO:0000259" key="5">
    <source>
        <dbReference type="PROSITE" id="PS50011"/>
    </source>
</evidence>
<feature type="compositionally biased region" description="Polar residues" evidence="4">
    <location>
        <begin position="304"/>
        <end position="316"/>
    </location>
</feature>
<dbReference type="InterPro" id="IPR001245">
    <property type="entry name" value="Ser-Thr/Tyr_kinase_cat_dom"/>
</dbReference>
<dbReference type="InterPro" id="IPR014729">
    <property type="entry name" value="Rossmann-like_a/b/a_fold"/>
</dbReference>
<dbReference type="Gene3D" id="1.10.510.10">
    <property type="entry name" value="Transferase(Phosphotransferase) domain 1"/>
    <property type="match status" value="1"/>
</dbReference>
<keyword evidence="3" id="KW-0067">ATP-binding</keyword>
<dbReference type="Proteomes" id="UP000250235">
    <property type="component" value="Unassembled WGS sequence"/>
</dbReference>
<dbReference type="OrthoDB" id="1857192at2759"/>
<proteinExistence type="predicted"/>
<feature type="region of interest" description="Disordered" evidence="4">
    <location>
        <begin position="173"/>
        <end position="278"/>
    </location>
</feature>
<dbReference type="GO" id="GO:0004713">
    <property type="term" value="F:protein tyrosine kinase activity"/>
    <property type="evidence" value="ECO:0007669"/>
    <property type="project" value="InterPro"/>
</dbReference>
<dbReference type="SMART" id="SM00219">
    <property type="entry name" value="TyrKc"/>
    <property type="match status" value="1"/>
</dbReference>
<feature type="domain" description="Protein kinase" evidence="5">
    <location>
        <begin position="392"/>
        <end position="671"/>
    </location>
</feature>
<dbReference type="AlphaFoldDB" id="A0A2Z7DH92"/>
<dbReference type="Gene3D" id="3.40.50.620">
    <property type="entry name" value="HUPs"/>
    <property type="match status" value="1"/>
</dbReference>
<accession>A0A2Z7DH92</accession>
<dbReference type="SUPFAM" id="SSF56112">
    <property type="entry name" value="Protein kinase-like (PK-like)"/>
    <property type="match status" value="1"/>
</dbReference>
<dbReference type="InterPro" id="IPR000719">
    <property type="entry name" value="Prot_kinase_dom"/>
</dbReference>
<dbReference type="PANTHER" id="PTHR47989">
    <property type="entry name" value="OS01G0750732 PROTEIN"/>
    <property type="match status" value="1"/>
</dbReference>
<dbReference type="CDD" id="cd00293">
    <property type="entry name" value="USP-like"/>
    <property type="match status" value="1"/>
</dbReference>
<dbReference type="Gene3D" id="3.30.200.20">
    <property type="entry name" value="Phosphorylase Kinase, domain 1"/>
    <property type="match status" value="1"/>
</dbReference>
<dbReference type="FunFam" id="3.30.200.20:FF:000162">
    <property type="entry name" value="Adenine nucleotide alpha hydrolase-like domain kinase"/>
    <property type="match status" value="1"/>
</dbReference>
<dbReference type="EMBL" id="KQ986333">
    <property type="protein sequence ID" value="KZV58793.1"/>
    <property type="molecule type" value="Genomic_DNA"/>
</dbReference>
<dbReference type="PANTHER" id="PTHR47989:SF14">
    <property type="entry name" value="INACTIVE PROTEIN KINASE SELMODRAFT_444075"/>
    <property type="match status" value="1"/>
</dbReference>
<sequence length="706" mass="78186">MKKVGKHEKGGSAVAEKVLVAVMASKEIPKTALLWALTHVVQPGDCITLLVVLSSHSSGRKIWGFPRYAGDCASGNWRLHSGTTAEQKSDITDYCSQMILQLHHVYDPNKINVKIKIVSGTPSGVVADEAKKKMASWVVLDKHLKQEEKRCMEELQCNIVVMKRSQPKILRLNLMGSPEKEPEILNSDSDESSKKQENMRNSLNPTRGPLVTPSSSPEAFTATEAATSSVSSSDPGTSPFFMTAKNYGPKQEEMLTTQQEREIDESSSETESEKLSNSTRFQPWMAETVTADCQFVEHPGESSGRFSNQNQNPSTETQLEKLSHFNIESGFQSPSYRPNLDFNESFREVMSLKMAPSGSPPLCSVCQHKAPVFGKPPRWFTYAELELATGGFSQANYLAEGGFGSVHKGVLSDGFVVAVKQHKMASSQGDHEFCSEVEVLSCAQQRNVVMLIGFCIEDGRRLLVYEYICNGSLDSHLYGHQQGSLAWNARKKIAVGAARGLRYLHEECRVGCIVHRDLRPNNILITHDFEPLVVDFGLARWQPDGETAVDTRVIGTFGYLAPEYAQSGQITEKADVYSFGVVLVELVTGRKAVDLNRPKGEQCLAEWARPLLDAYAIDELVDPRLGSCYTENEVYRMLHAASLCIRRDPEARPRMSQVVRILEGDVMDPGYQLSTPVGSSSGRILSHHQQTNSVDEQVKISCEDDV</sequence>
<keyword evidence="6" id="KW-0808">Transferase</keyword>
<dbReference type="Pfam" id="PF07714">
    <property type="entry name" value="PK_Tyr_Ser-Thr"/>
    <property type="match status" value="1"/>
</dbReference>
<dbReference type="InterPro" id="IPR008266">
    <property type="entry name" value="Tyr_kinase_AS"/>
</dbReference>
<protein>
    <submittedName>
        <fullName evidence="6">Inactive protein kinase</fullName>
    </submittedName>
</protein>
<dbReference type="PROSITE" id="PS00109">
    <property type="entry name" value="PROTEIN_KINASE_TYR"/>
    <property type="match status" value="1"/>
</dbReference>
<feature type="compositionally biased region" description="Low complexity" evidence="4">
    <location>
        <begin position="214"/>
        <end position="239"/>
    </location>
</feature>
<keyword evidence="7" id="KW-1185">Reference proteome</keyword>
<dbReference type="GO" id="GO:0005524">
    <property type="term" value="F:ATP binding"/>
    <property type="evidence" value="ECO:0007669"/>
    <property type="project" value="UniProtKB-KW"/>
</dbReference>
<dbReference type="InterPro" id="IPR011009">
    <property type="entry name" value="Kinase-like_dom_sf"/>
</dbReference>
<keyword evidence="2" id="KW-0547">Nucleotide-binding</keyword>
<feature type="region of interest" description="Disordered" evidence="4">
    <location>
        <begin position="297"/>
        <end position="316"/>
    </location>
</feature>